<evidence type="ECO:0000256" key="1">
    <source>
        <dbReference type="ARBA" id="ARBA00001917"/>
    </source>
</evidence>
<evidence type="ECO:0000256" key="3">
    <source>
        <dbReference type="ARBA" id="ARBA00022643"/>
    </source>
</evidence>
<evidence type="ECO:0000256" key="2">
    <source>
        <dbReference type="ARBA" id="ARBA00022630"/>
    </source>
</evidence>
<name>A0ABW5AZX7_9FLAO</name>
<dbReference type="PIRSF" id="PIRSF000190">
    <property type="entry name" value="Pyd_amn-ph_oxd"/>
    <property type="match status" value="1"/>
</dbReference>
<dbReference type="RefSeq" id="WP_378320485.1">
    <property type="nucleotide sequence ID" value="NZ_JBHUHY010000013.1"/>
</dbReference>
<dbReference type="Proteomes" id="UP001597344">
    <property type="component" value="Unassembled WGS sequence"/>
</dbReference>
<comment type="caution">
    <text evidence="7">The sequence shown here is derived from an EMBL/GenBank/DDBJ whole genome shotgun (WGS) entry which is preliminary data.</text>
</comment>
<dbReference type="NCBIfam" id="TIGR00558">
    <property type="entry name" value="pdxH"/>
    <property type="match status" value="1"/>
</dbReference>
<keyword evidence="2" id="KW-0285">Flavoprotein</keyword>
<comment type="cofactor">
    <cofactor evidence="1">
        <name>FMN</name>
        <dbReference type="ChEBI" id="CHEBI:58210"/>
    </cofactor>
</comment>
<dbReference type="InterPro" id="IPR011576">
    <property type="entry name" value="Pyridox_Oxase_N"/>
</dbReference>
<dbReference type="EMBL" id="JBHUHY010000013">
    <property type="protein sequence ID" value="MFD2187487.1"/>
    <property type="molecule type" value="Genomic_DNA"/>
</dbReference>
<evidence type="ECO:0000313" key="7">
    <source>
        <dbReference type="EMBL" id="MFD2187487.1"/>
    </source>
</evidence>
<proteinExistence type="predicted"/>
<dbReference type="Gene3D" id="2.30.110.10">
    <property type="entry name" value="Electron Transport, Fmn-binding Protein, Chain A"/>
    <property type="match status" value="1"/>
</dbReference>
<keyword evidence="4 7" id="KW-0560">Oxidoreductase</keyword>
<dbReference type="InterPro" id="IPR000659">
    <property type="entry name" value="Pyridox_Oxase"/>
</dbReference>
<protein>
    <recommendedName>
        <fullName evidence="5">Pyridoxamine 5'-phosphate oxidase</fullName>
        <ecNumber evidence="5">1.4.3.5</ecNumber>
    </recommendedName>
</protein>
<dbReference type="NCBIfam" id="NF004231">
    <property type="entry name" value="PRK05679.1"/>
    <property type="match status" value="1"/>
</dbReference>
<sequence length="201" mass="23393">MSSSKDHNPVEHFQKWFHEVETAHPEDEANAMQLSTIGLDGFPKSRIVLLKRFTWEGFIFFTNYNSEKGMAITKNNKVSISFNWIASKREVSIMGKAEKIPNNLSEGYFESRPKGSKLSAWASNQSAIIPSRKILEDRLEDFKNKFKNKSIPKPEYWGGYIVKPFIMKFIEHEALMGFNKVITYKLQPNYEWSKNITFILK</sequence>
<dbReference type="GO" id="GO:0004733">
    <property type="term" value="F:pyridoxamine phosphate oxidase activity"/>
    <property type="evidence" value="ECO:0007669"/>
    <property type="project" value="UniProtKB-EC"/>
</dbReference>
<evidence type="ECO:0000256" key="5">
    <source>
        <dbReference type="NCBIfam" id="TIGR00558"/>
    </source>
</evidence>
<keyword evidence="8" id="KW-1185">Reference proteome</keyword>
<dbReference type="EC" id="1.4.3.5" evidence="5"/>
<dbReference type="InterPro" id="IPR012349">
    <property type="entry name" value="Split_barrel_FMN-bd"/>
</dbReference>
<organism evidence="7 8">
    <name type="scientific">Aquimarina celericrescens</name>
    <dbReference type="NCBI Taxonomy" id="1964542"/>
    <lineage>
        <taxon>Bacteria</taxon>
        <taxon>Pseudomonadati</taxon>
        <taxon>Bacteroidota</taxon>
        <taxon>Flavobacteriia</taxon>
        <taxon>Flavobacteriales</taxon>
        <taxon>Flavobacteriaceae</taxon>
        <taxon>Aquimarina</taxon>
    </lineage>
</organism>
<keyword evidence="3" id="KW-0288">FMN</keyword>
<dbReference type="Pfam" id="PF01243">
    <property type="entry name" value="PNPOx_N"/>
    <property type="match status" value="1"/>
</dbReference>
<evidence type="ECO:0000256" key="4">
    <source>
        <dbReference type="ARBA" id="ARBA00023002"/>
    </source>
</evidence>
<evidence type="ECO:0000259" key="6">
    <source>
        <dbReference type="Pfam" id="PF01243"/>
    </source>
</evidence>
<reference evidence="8" key="1">
    <citation type="journal article" date="2019" name="Int. J. Syst. Evol. Microbiol.">
        <title>The Global Catalogue of Microorganisms (GCM) 10K type strain sequencing project: providing services to taxonomists for standard genome sequencing and annotation.</title>
        <authorList>
            <consortium name="The Broad Institute Genomics Platform"/>
            <consortium name="The Broad Institute Genome Sequencing Center for Infectious Disease"/>
            <person name="Wu L."/>
            <person name="Ma J."/>
        </authorList>
    </citation>
    <scope>NUCLEOTIDE SEQUENCE [LARGE SCALE GENOMIC DNA]</scope>
    <source>
        <strain evidence="8">DT92</strain>
    </source>
</reference>
<dbReference type="PANTHER" id="PTHR10851">
    <property type="entry name" value="PYRIDOXINE-5-PHOSPHATE OXIDASE"/>
    <property type="match status" value="1"/>
</dbReference>
<accession>A0ABW5AZX7</accession>
<dbReference type="SUPFAM" id="SSF50475">
    <property type="entry name" value="FMN-binding split barrel"/>
    <property type="match status" value="1"/>
</dbReference>
<gene>
    <name evidence="7" type="primary">pdxH</name>
    <name evidence="7" type="ORF">ACFSJT_11870</name>
</gene>
<dbReference type="PANTHER" id="PTHR10851:SF0">
    <property type="entry name" value="PYRIDOXINE-5'-PHOSPHATE OXIDASE"/>
    <property type="match status" value="1"/>
</dbReference>
<feature type="domain" description="Pyridoxamine 5'-phosphate oxidase N-terminal" evidence="6">
    <location>
        <begin position="28"/>
        <end position="143"/>
    </location>
</feature>
<evidence type="ECO:0000313" key="8">
    <source>
        <dbReference type="Proteomes" id="UP001597344"/>
    </source>
</evidence>